<dbReference type="AlphaFoldDB" id="A0A6J4P8H0"/>
<organism evidence="1">
    <name type="scientific">uncultured Quadrisphaera sp</name>
    <dbReference type="NCBI Taxonomy" id="904978"/>
    <lineage>
        <taxon>Bacteria</taxon>
        <taxon>Bacillati</taxon>
        <taxon>Actinomycetota</taxon>
        <taxon>Actinomycetes</taxon>
        <taxon>Kineosporiales</taxon>
        <taxon>Kineosporiaceae</taxon>
        <taxon>Quadrisphaera</taxon>
        <taxon>environmental samples</taxon>
    </lineage>
</organism>
<dbReference type="EMBL" id="CADCUY010000233">
    <property type="protein sequence ID" value="CAA9405638.1"/>
    <property type="molecule type" value="Genomic_DNA"/>
</dbReference>
<evidence type="ECO:0000313" key="1">
    <source>
        <dbReference type="EMBL" id="CAA9405638.1"/>
    </source>
</evidence>
<dbReference type="InterPro" id="IPR003448">
    <property type="entry name" value="Mopterin_biosynth_MoaE"/>
</dbReference>
<dbReference type="GO" id="GO:0030366">
    <property type="term" value="F:molybdopterin synthase activity"/>
    <property type="evidence" value="ECO:0007669"/>
    <property type="project" value="UniProtKB-EC"/>
</dbReference>
<proteinExistence type="predicted"/>
<dbReference type="EC" id="2.8.1.12" evidence="1"/>
<dbReference type="Pfam" id="PF02391">
    <property type="entry name" value="MoaE"/>
    <property type="match status" value="1"/>
</dbReference>
<dbReference type="GO" id="GO:0006777">
    <property type="term" value="P:Mo-molybdopterin cofactor biosynthetic process"/>
    <property type="evidence" value="ECO:0007669"/>
    <property type="project" value="InterPro"/>
</dbReference>
<dbReference type="InterPro" id="IPR036563">
    <property type="entry name" value="MoaE_sf"/>
</dbReference>
<dbReference type="SUPFAM" id="SSF54690">
    <property type="entry name" value="Molybdopterin synthase subunit MoaE"/>
    <property type="match status" value="1"/>
</dbReference>
<protein>
    <submittedName>
        <fullName evidence="1">Molybdopterin synthase catalytic subunit MoaE</fullName>
        <ecNumber evidence="1">2.8.1.12</ecNumber>
    </submittedName>
</protein>
<dbReference type="PANTHER" id="PTHR23404">
    <property type="entry name" value="MOLYBDOPTERIN SYNTHASE RELATED"/>
    <property type="match status" value="1"/>
</dbReference>
<name>A0A6J4P8H0_9ACTN</name>
<accession>A0A6J4P8H0</accession>
<dbReference type="CDD" id="cd00756">
    <property type="entry name" value="MoaE"/>
    <property type="match status" value="1"/>
</dbReference>
<dbReference type="Gene3D" id="3.90.1170.40">
    <property type="entry name" value="Molybdopterin biosynthesis MoaE subunit"/>
    <property type="match status" value="1"/>
</dbReference>
<reference evidence="1" key="1">
    <citation type="submission" date="2020-02" db="EMBL/GenBank/DDBJ databases">
        <authorList>
            <person name="Meier V. D."/>
        </authorList>
    </citation>
    <scope>NUCLEOTIDE SEQUENCE</scope>
    <source>
        <strain evidence="1">AVDCRST_MAG35</strain>
    </source>
</reference>
<gene>
    <name evidence="1" type="ORF">AVDCRST_MAG35-1138</name>
</gene>
<keyword evidence="1" id="KW-0808">Transferase</keyword>
<sequence>MTADTTRVSTPRRRVVLTAVTEAALDVAAHAAACADAAAGATVTFAGVVRDHDGGRRVQRLSYVGHPSAPAVLAQVAADVAARHPVDALAVSHRLGDLEVGDVALAVAVSAAHRGEAFTAAADLVDEVKARLPVWKRQVLGDGTDEWVACP</sequence>